<dbReference type="AlphaFoldDB" id="A0A2X0ICM3"/>
<keyword evidence="2" id="KW-1003">Cell membrane</keyword>
<evidence type="ECO:0000256" key="3">
    <source>
        <dbReference type="ARBA" id="ARBA00022692"/>
    </source>
</evidence>
<feature type="transmembrane region" description="Helical" evidence="6">
    <location>
        <begin position="124"/>
        <end position="148"/>
    </location>
</feature>
<feature type="transmembrane region" description="Helical" evidence="6">
    <location>
        <begin position="93"/>
        <end position="112"/>
    </location>
</feature>
<keyword evidence="5 6" id="KW-0472">Membrane</keyword>
<dbReference type="Proteomes" id="UP000248889">
    <property type="component" value="Unassembled WGS sequence"/>
</dbReference>
<comment type="subcellular location">
    <subcellularLocation>
        <location evidence="1">Cell membrane</location>
        <topology evidence="1">Multi-pass membrane protein</topology>
    </subcellularLocation>
</comment>
<organism evidence="8 9">
    <name type="scientific">Streptacidiphilus pinicola</name>
    <dbReference type="NCBI Taxonomy" id="2219663"/>
    <lineage>
        <taxon>Bacteria</taxon>
        <taxon>Bacillati</taxon>
        <taxon>Actinomycetota</taxon>
        <taxon>Actinomycetes</taxon>
        <taxon>Kitasatosporales</taxon>
        <taxon>Streptomycetaceae</taxon>
        <taxon>Streptacidiphilus</taxon>
    </lineage>
</organism>
<evidence type="ECO:0000313" key="8">
    <source>
        <dbReference type="EMBL" id="RAG81343.1"/>
    </source>
</evidence>
<evidence type="ECO:0000256" key="4">
    <source>
        <dbReference type="ARBA" id="ARBA00022989"/>
    </source>
</evidence>
<feature type="transmembrane region" description="Helical" evidence="6">
    <location>
        <begin position="193"/>
        <end position="211"/>
    </location>
</feature>
<feature type="domain" description="MASE1" evidence="7">
    <location>
        <begin position="19"/>
        <end position="295"/>
    </location>
</feature>
<keyword evidence="9" id="KW-1185">Reference proteome</keyword>
<keyword evidence="3 6" id="KW-0812">Transmembrane</keyword>
<proteinExistence type="predicted"/>
<evidence type="ECO:0000256" key="6">
    <source>
        <dbReference type="SAM" id="Phobius"/>
    </source>
</evidence>
<evidence type="ECO:0000256" key="1">
    <source>
        <dbReference type="ARBA" id="ARBA00004651"/>
    </source>
</evidence>
<dbReference type="GO" id="GO:0005886">
    <property type="term" value="C:plasma membrane"/>
    <property type="evidence" value="ECO:0007669"/>
    <property type="project" value="UniProtKB-SubCell"/>
</dbReference>
<feature type="transmembrane region" description="Helical" evidence="6">
    <location>
        <begin position="12"/>
        <end position="29"/>
    </location>
</feature>
<dbReference type="Pfam" id="PF05231">
    <property type="entry name" value="MASE1"/>
    <property type="match status" value="1"/>
</dbReference>
<gene>
    <name evidence="8" type="ORF">DN069_33375</name>
</gene>
<feature type="transmembrane region" description="Helical" evidence="6">
    <location>
        <begin position="240"/>
        <end position="260"/>
    </location>
</feature>
<name>A0A2X0ICM3_9ACTN</name>
<dbReference type="RefSeq" id="WP_111506993.1">
    <property type="nucleotide sequence ID" value="NZ_QKYN01000165.1"/>
</dbReference>
<evidence type="ECO:0000259" key="7">
    <source>
        <dbReference type="Pfam" id="PF05231"/>
    </source>
</evidence>
<feature type="transmembrane region" description="Helical" evidence="6">
    <location>
        <begin position="160"/>
        <end position="181"/>
    </location>
</feature>
<dbReference type="EMBL" id="QKYN01000165">
    <property type="protein sequence ID" value="RAG81343.1"/>
    <property type="molecule type" value="Genomic_DNA"/>
</dbReference>
<evidence type="ECO:0000256" key="5">
    <source>
        <dbReference type="ARBA" id="ARBA00023136"/>
    </source>
</evidence>
<evidence type="ECO:0000256" key="2">
    <source>
        <dbReference type="ARBA" id="ARBA00022475"/>
    </source>
</evidence>
<accession>A0A2X0ICM3</accession>
<protein>
    <recommendedName>
        <fullName evidence="7">MASE1 domain-containing protein</fullName>
    </recommendedName>
</protein>
<evidence type="ECO:0000313" key="9">
    <source>
        <dbReference type="Proteomes" id="UP000248889"/>
    </source>
</evidence>
<feature type="transmembrane region" description="Helical" evidence="6">
    <location>
        <begin position="217"/>
        <end position="233"/>
    </location>
</feature>
<dbReference type="OrthoDB" id="4137374at2"/>
<reference evidence="8 9" key="1">
    <citation type="submission" date="2018-06" db="EMBL/GenBank/DDBJ databases">
        <title>Streptacidiphilus pinicola sp. nov., isolated from pine grove soil.</title>
        <authorList>
            <person name="Roh S.G."/>
            <person name="Park S."/>
            <person name="Kim M.-K."/>
            <person name="Yun B.-R."/>
            <person name="Park J."/>
            <person name="Kim M.J."/>
            <person name="Kim Y.S."/>
            <person name="Kim S.B."/>
        </authorList>
    </citation>
    <scope>NUCLEOTIDE SEQUENCE [LARGE SCALE GENOMIC DNA]</scope>
    <source>
        <strain evidence="8 9">MMS16-CNU450</strain>
    </source>
</reference>
<feature type="transmembrane region" description="Helical" evidence="6">
    <location>
        <begin position="272"/>
        <end position="292"/>
    </location>
</feature>
<keyword evidence="4 6" id="KW-1133">Transmembrane helix</keyword>
<sequence>MSGEERAGATRAWWVAVLWMLVVAGVYFGSGRLGLLAQVVVEGVRVTPLWPPSGVAVAALLLLGLRVWPGIALGQWLVVLSIAHWHLSWPGLGIVVGATLAPVLAWLFLRVVKFRPQLDRLRDGLALVCVALVSTLVSSSASTLILLAEGALKPHDYWEAWTAWWTGDAMGVLVVTPLLLAARYVRAPRDTPMMRWVELALLLGATVGVMLLVTHSALSLLFLVFPLVIWAAIRFQMPGAAPCVLIVSVLAVVAAIDHAGPFAGHGVAAEMFMLQALNGSAALTALLLSAVITERDNTHRMIAEACVGLAEVVARLAPDEVADQWPDRWPGAQDG</sequence>
<comment type="caution">
    <text evidence="8">The sequence shown here is derived from an EMBL/GenBank/DDBJ whole genome shotgun (WGS) entry which is preliminary data.</text>
</comment>
<dbReference type="InterPro" id="IPR007895">
    <property type="entry name" value="MASE1"/>
</dbReference>